<feature type="transmembrane region" description="Helical" evidence="1">
    <location>
        <begin position="20"/>
        <end position="44"/>
    </location>
</feature>
<sequence>MSTPVVPLDLVEVDLNDTIGAMQIGSLFGVFLFGIVSLQTFNYYSTYTDDEWANKVMVAIVWLLEIGHTLGINYEVYRATITLYGQPWLLVRFPGIGAVTVFGGAITLITQTFFALRLLKLLPRPWHNIGLVCIVISFIRFVVSVYLTVEGIVLPNIDIYREKCKWIVSAMFISSAFVDIAIAVSMLYYLARQRKQVKRISRLLDRLVTYTIRSGLLTSIAAIVVILCFQLMQDNFIWLGVYTFVAKLYSNSLLSALNARKELRADIFKGDSLAPDHFTMPDLEASGYTREDTSRSFEPVVISINTAGNRQDQTPDYLDMDKRSRIYHAM</sequence>
<reference evidence="3" key="1">
    <citation type="submission" date="2020-11" db="EMBL/GenBank/DDBJ databases">
        <authorList>
            <consortium name="DOE Joint Genome Institute"/>
            <person name="Ahrendt S."/>
            <person name="Riley R."/>
            <person name="Andreopoulos W."/>
            <person name="Labutti K."/>
            <person name="Pangilinan J."/>
            <person name="Ruiz-Duenas F.J."/>
            <person name="Barrasa J.M."/>
            <person name="Sanchez-Garcia M."/>
            <person name="Camarero S."/>
            <person name="Miyauchi S."/>
            <person name="Serrano A."/>
            <person name="Linde D."/>
            <person name="Babiker R."/>
            <person name="Drula E."/>
            <person name="Ayuso-Fernandez I."/>
            <person name="Pacheco R."/>
            <person name="Padilla G."/>
            <person name="Ferreira P."/>
            <person name="Barriuso J."/>
            <person name="Kellner H."/>
            <person name="Castanera R."/>
            <person name="Alfaro M."/>
            <person name="Ramirez L."/>
            <person name="Pisabarro A.G."/>
            <person name="Kuo A."/>
            <person name="Tritt A."/>
            <person name="Lipzen A."/>
            <person name="He G."/>
            <person name="Yan M."/>
            <person name="Ng V."/>
            <person name="Cullen D."/>
            <person name="Martin F."/>
            <person name="Rosso M.-N."/>
            <person name="Henrissat B."/>
            <person name="Hibbett D."/>
            <person name="Martinez A.T."/>
            <person name="Grigoriev I.V."/>
        </authorList>
    </citation>
    <scope>NUCLEOTIDE SEQUENCE</scope>
    <source>
        <strain evidence="3">CIRM-BRFM 674</strain>
    </source>
</reference>
<keyword evidence="1" id="KW-0472">Membrane</keyword>
<keyword evidence="1" id="KW-1133">Transmembrane helix</keyword>
<organism evidence="3 4">
    <name type="scientific">Pholiota conissans</name>
    <dbReference type="NCBI Taxonomy" id="109636"/>
    <lineage>
        <taxon>Eukaryota</taxon>
        <taxon>Fungi</taxon>
        <taxon>Dikarya</taxon>
        <taxon>Basidiomycota</taxon>
        <taxon>Agaricomycotina</taxon>
        <taxon>Agaricomycetes</taxon>
        <taxon>Agaricomycetidae</taxon>
        <taxon>Agaricales</taxon>
        <taxon>Agaricineae</taxon>
        <taxon>Strophariaceae</taxon>
        <taxon>Pholiota</taxon>
    </lineage>
</organism>
<feature type="transmembrane region" description="Helical" evidence="1">
    <location>
        <begin position="56"/>
        <end position="74"/>
    </location>
</feature>
<evidence type="ECO:0000259" key="2">
    <source>
        <dbReference type="Pfam" id="PF20152"/>
    </source>
</evidence>
<keyword evidence="4" id="KW-1185">Reference proteome</keyword>
<feature type="domain" description="DUF6534" evidence="2">
    <location>
        <begin position="175"/>
        <end position="261"/>
    </location>
</feature>
<dbReference type="EMBL" id="MU155264">
    <property type="protein sequence ID" value="KAF9477343.1"/>
    <property type="molecule type" value="Genomic_DNA"/>
</dbReference>
<evidence type="ECO:0000313" key="3">
    <source>
        <dbReference type="EMBL" id="KAF9477343.1"/>
    </source>
</evidence>
<dbReference type="InterPro" id="IPR045339">
    <property type="entry name" value="DUF6534"/>
</dbReference>
<feature type="transmembrane region" description="Helical" evidence="1">
    <location>
        <begin position="128"/>
        <end position="147"/>
    </location>
</feature>
<dbReference type="Pfam" id="PF20152">
    <property type="entry name" value="DUF6534"/>
    <property type="match status" value="1"/>
</dbReference>
<name>A0A9P5YYD3_9AGAR</name>
<dbReference type="OrthoDB" id="3231781at2759"/>
<dbReference type="PANTHER" id="PTHR40465">
    <property type="entry name" value="CHROMOSOME 1, WHOLE GENOME SHOTGUN SEQUENCE"/>
    <property type="match status" value="1"/>
</dbReference>
<feature type="transmembrane region" description="Helical" evidence="1">
    <location>
        <begin position="94"/>
        <end position="116"/>
    </location>
</feature>
<evidence type="ECO:0000313" key="4">
    <source>
        <dbReference type="Proteomes" id="UP000807469"/>
    </source>
</evidence>
<gene>
    <name evidence="3" type="ORF">BDN70DRAFT_114943</name>
</gene>
<protein>
    <recommendedName>
        <fullName evidence="2">DUF6534 domain-containing protein</fullName>
    </recommendedName>
</protein>
<proteinExistence type="predicted"/>
<keyword evidence="1" id="KW-0812">Transmembrane</keyword>
<feature type="transmembrane region" description="Helical" evidence="1">
    <location>
        <begin position="167"/>
        <end position="190"/>
    </location>
</feature>
<feature type="transmembrane region" description="Helical" evidence="1">
    <location>
        <begin position="238"/>
        <end position="259"/>
    </location>
</feature>
<dbReference type="PANTHER" id="PTHR40465:SF1">
    <property type="entry name" value="DUF6534 DOMAIN-CONTAINING PROTEIN"/>
    <property type="match status" value="1"/>
</dbReference>
<comment type="caution">
    <text evidence="3">The sequence shown here is derived from an EMBL/GenBank/DDBJ whole genome shotgun (WGS) entry which is preliminary data.</text>
</comment>
<evidence type="ECO:0000256" key="1">
    <source>
        <dbReference type="SAM" id="Phobius"/>
    </source>
</evidence>
<accession>A0A9P5YYD3</accession>
<feature type="transmembrane region" description="Helical" evidence="1">
    <location>
        <begin position="210"/>
        <end position="232"/>
    </location>
</feature>
<dbReference type="AlphaFoldDB" id="A0A9P5YYD3"/>
<dbReference type="Proteomes" id="UP000807469">
    <property type="component" value="Unassembled WGS sequence"/>
</dbReference>